<name>A0AAD8VNM7_LOLMU</name>
<protein>
    <submittedName>
        <fullName evidence="1">Uncharacterized protein</fullName>
    </submittedName>
</protein>
<proteinExistence type="predicted"/>
<dbReference type="CDD" id="cd09272">
    <property type="entry name" value="RNase_HI_RT_Ty1"/>
    <property type="match status" value="1"/>
</dbReference>
<gene>
    <name evidence="1" type="ORF">QYE76_035048</name>
</gene>
<evidence type="ECO:0000313" key="2">
    <source>
        <dbReference type="Proteomes" id="UP001231189"/>
    </source>
</evidence>
<organism evidence="1 2">
    <name type="scientific">Lolium multiflorum</name>
    <name type="common">Italian ryegrass</name>
    <name type="synonym">Lolium perenne subsp. multiflorum</name>
    <dbReference type="NCBI Taxonomy" id="4521"/>
    <lineage>
        <taxon>Eukaryota</taxon>
        <taxon>Viridiplantae</taxon>
        <taxon>Streptophyta</taxon>
        <taxon>Embryophyta</taxon>
        <taxon>Tracheophyta</taxon>
        <taxon>Spermatophyta</taxon>
        <taxon>Magnoliopsida</taxon>
        <taxon>Liliopsida</taxon>
        <taxon>Poales</taxon>
        <taxon>Poaceae</taxon>
        <taxon>BOP clade</taxon>
        <taxon>Pooideae</taxon>
        <taxon>Poodae</taxon>
        <taxon>Poeae</taxon>
        <taxon>Poeae Chloroplast Group 2 (Poeae type)</taxon>
        <taxon>Loliodinae</taxon>
        <taxon>Loliinae</taxon>
        <taxon>Lolium</taxon>
    </lineage>
</organism>
<dbReference type="PANTHER" id="PTHR11439:SF524">
    <property type="entry name" value="RNA-DIRECTED DNA POLYMERASE, PROTEIN KINASE RLK-PELLE-DLSV FAMILY"/>
    <property type="match status" value="1"/>
</dbReference>
<dbReference type="EMBL" id="JAUUTY010000007">
    <property type="protein sequence ID" value="KAK1611375.1"/>
    <property type="molecule type" value="Genomic_DNA"/>
</dbReference>
<dbReference type="AlphaFoldDB" id="A0AAD8VNM7"/>
<comment type="caution">
    <text evidence="1">The sequence shown here is derived from an EMBL/GenBank/DDBJ whole genome shotgun (WGS) entry which is preliminary data.</text>
</comment>
<accession>A0AAD8VNM7</accession>
<sequence length="162" mass="17927">MENYSLFMGAAAVMKMAVEMAAVSMEKPSGGTSPLRQVPEQRLLSPDLGFAMVAALEESCWLRQVLQELHRPISRCTVVYCDNVSAVYMSANPVQHKRTKHIEIDIHFVRDKVALGEIRVLHVPTTSQFADIFTKGLPTAVFTEFRTSLNVRRADDATAGGC</sequence>
<evidence type="ECO:0000313" key="1">
    <source>
        <dbReference type="EMBL" id="KAK1611375.1"/>
    </source>
</evidence>
<reference evidence="1" key="1">
    <citation type="submission" date="2023-07" db="EMBL/GenBank/DDBJ databases">
        <title>A chromosome-level genome assembly of Lolium multiflorum.</title>
        <authorList>
            <person name="Chen Y."/>
            <person name="Copetti D."/>
            <person name="Kolliker R."/>
            <person name="Studer B."/>
        </authorList>
    </citation>
    <scope>NUCLEOTIDE SEQUENCE</scope>
    <source>
        <strain evidence="1">02402/16</strain>
        <tissue evidence="1">Leaf</tissue>
    </source>
</reference>
<dbReference type="Proteomes" id="UP001231189">
    <property type="component" value="Unassembled WGS sequence"/>
</dbReference>
<dbReference type="PANTHER" id="PTHR11439">
    <property type="entry name" value="GAG-POL-RELATED RETROTRANSPOSON"/>
    <property type="match status" value="1"/>
</dbReference>
<keyword evidence="2" id="KW-1185">Reference proteome</keyword>